<dbReference type="RefSeq" id="WP_096633536.1">
    <property type="nucleotide sequence ID" value="NZ_NSGR01000008.1"/>
</dbReference>
<comment type="caution">
    <text evidence="2">The sequence shown here is derived from an EMBL/GenBank/DDBJ whole genome shotgun (WGS) entry which is preliminary data.</text>
</comment>
<protein>
    <submittedName>
        <fullName evidence="2">Uncharacterized protein</fullName>
    </submittedName>
</protein>
<keyword evidence="1" id="KW-0472">Membrane</keyword>
<dbReference type="EMBL" id="NSGR01000008">
    <property type="protein sequence ID" value="PCH12334.1"/>
    <property type="molecule type" value="Genomic_DNA"/>
</dbReference>
<proteinExistence type="predicted"/>
<gene>
    <name evidence="2" type="ORF">A9Y57_01049</name>
</gene>
<evidence type="ECO:0000313" key="2">
    <source>
        <dbReference type="EMBL" id="PCH12334.1"/>
    </source>
</evidence>
<keyword evidence="1" id="KW-0812">Transmembrane</keyword>
<sequence>MKQIHNRLTKILVPLLVLVALTCGLGFFFRDQLTHLFGGTTTADYNYVLKRFDKQVQLVVADAETDTTRKQTFQNDNLTEWPSWTETITRFFIGRDMEVLIPVTTEFKIDLAGISKNDILIKDNSVTFKKPLTVYVDSQQSGKIKIKNQSSGLVDKAVDLATSSVKAQEFLAEKTDETVYNTSTFVLSDKKKDVIKVSEKALTSILNINSKKKIKVQLTEDDLHFKIKDKKN</sequence>
<dbReference type="Proteomes" id="UP000217465">
    <property type="component" value="Unassembled WGS sequence"/>
</dbReference>
<feature type="transmembrane region" description="Helical" evidence="1">
    <location>
        <begin position="12"/>
        <end position="29"/>
    </location>
</feature>
<evidence type="ECO:0000256" key="1">
    <source>
        <dbReference type="SAM" id="Phobius"/>
    </source>
</evidence>
<accession>A0A854WQE7</accession>
<keyword evidence="1" id="KW-1133">Transmembrane helix</keyword>
<dbReference type="AlphaFoldDB" id="A0A854WQE7"/>
<reference evidence="2 3" key="1">
    <citation type="submission" date="2016-06" db="EMBL/GenBank/DDBJ databases">
        <authorList>
            <person name="Haines A.N."/>
            <person name="Council K.R."/>
        </authorList>
    </citation>
    <scope>NUCLEOTIDE SEQUENCE [LARGE SCALE GENOMIC DNA]</scope>
    <source>
        <strain evidence="2 3">SP158-29</strain>
    </source>
</reference>
<evidence type="ECO:0000313" key="3">
    <source>
        <dbReference type="Proteomes" id="UP000217465"/>
    </source>
</evidence>
<name>A0A854WQE7_9STRE</name>
<organism evidence="2 3">
    <name type="scientific">Streptococcus parauberis</name>
    <dbReference type="NCBI Taxonomy" id="1348"/>
    <lineage>
        <taxon>Bacteria</taxon>
        <taxon>Bacillati</taxon>
        <taxon>Bacillota</taxon>
        <taxon>Bacilli</taxon>
        <taxon>Lactobacillales</taxon>
        <taxon>Streptococcaceae</taxon>
        <taxon>Streptococcus</taxon>
    </lineage>
</organism>